<dbReference type="STRING" id="4795.A0A225WJL9"/>
<comment type="caution">
    <text evidence="2">The sequence shown here is derived from an EMBL/GenBank/DDBJ whole genome shotgun (WGS) entry which is preliminary data.</text>
</comment>
<gene>
    <name evidence="2" type="ORF">PHMEG_0008606</name>
</gene>
<reference evidence="3" key="1">
    <citation type="submission" date="2017-03" db="EMBL/GenBank/DDBJ databases">
        <title>Phytopthora megakarya and P. palmivora, two closely related causual agents of cacao black pod achieved similar genome size and gene model numbers by different mechanisms.</title>
        <authorList>
            <person name="Ali S."/>
            <person name="Shao J."/>
            <person name="Larry D.J."/>
            <person name="Kronmiller B."/>
            <person name="Shen D."/>
            <person name="Strem M.D."/>
            <person name="Melnick R.L."/>
            <person name="Guiltinan M.J."/>
            <person name="Tyler B.M."/>
            <person name="Meinhardt L.W."/>
            <person name="Bailey B.A."/>
        </authorList>
    </citation>
    <scope>NUCLEOTIDE SEQUENCE [LARGE SCALE GENOMIC DNA]</scope>
    <source>
        <strain evidence="3">zdho120</strain>
    </source>
</reference>
<evidence type="ECO:0000313" key="2">
    <source>
        <dbReference type="EMBL" id="OWZ17448.1"/>
    </source>
</evidence>
<accession>A0A225WJL9</accession>
<dbReference type="Proteomes" id="UP000198211">
    <property type="component" value="Unassembled WGS sequence"/>
</dbReference>
<dbReference type="EMBL" id="NBNE01000751">
    <property type="protein sequence ID" value="OWZ17448.1"/>
    <property type="molecule type" value="Genomic_DNA"/>
</dbReference>
<keyword evidence="3" id="KW-1185">Reference proteome</keyword>
<dbReference type="Pfam" id="PF07727">
    <property type="entry name" value="RVT_2"/>
    <property type="match status" value="1"/>
</dbReference>
<evidence type="ECO:0000259" key="1">
    <source>
        <dbReference type="Pfam" id="PF07727"/>
    </source>
</evidence>
<proteinExistence type="predicted"/>
<organism evidence="2 3">
    <name type="scientific">Phytophthora megakarya</name>
    <dbReference type="NCBI Taxonomy" id="4795"/>
    <lineage>
        <taxon>Eukaryota</taxon>
        <taxon>Sar</taxon>
        <taxon>Stramenopiles</taxon>
        <taxon>Oomycota</taxon>
        <taxon>Peronosporomycetes</taxon>
        <taxon>Peronosporales</taxon>
        <taxon>Peronosporaceae</taxon>
        <taxon>Phytophthora</taxon>
    </lineage>
</organism>
<protein>
    <submittedName>
        <fullName evidence="2">Integrase, catalytic core protein</fullName>
    </submittedName>
</protein>
<dbReference type="OrthoDB" id="123812at2759"/>
<name>A0A225WJL9_9STRA</name>
<dbReference type="AlphaFoldDB" id="A0A225WJL9"/>
<dbReference type="InterPro" id="IPR013103">
    <property type="entry name" value="RVT_2"/>
</dbReference>
<evidence type="ECO:0000313" key="3">
    <source>
        <dbReference type="Proteomes" id="UP000198211"/>
    </source>
</evidence>
<feature type="domain" description="Reverse transcriptase Ty1/copia-type" evidence="1">
    <location>
        <begin position="44"/>
        <end position="201"/>
    </location>
</feature>
<sequence length="202" mass="23161">MLAEPRSLKRHETRKLVPRKTAKNVKAITCRWVFAVKRDEQGRVNYNETYAPVICFEATRAAIYFVVQRGWVVLQYDVGTAVLSGDLEELIFMEQPPGFQVDGHNYICLLLKSLYALKQAPNIWNKTLHTKLMTMGFARIDSDYGPYVLMENGEIKLLLTVYVDDLLLMCPRAKYAKIAALLQETFELTTMGTIKYLLDVES</sequence>